<dbReference type="InterPro" id="IPR029045">
    <property type="entry name" value="ClpP/crotonase-like_dom_sf"/>
</dbReference>
<proteinExistence type="predicted"/>
<dbReference type="Gene3D" id="3.90.226.10">
    <property type="entry name" value="2-enoyl-CoA Hydratase, Chain A, domain 1"/>
    <property type="match status" value="1"/>
</dbReference>
<dbReference type="RefSeq" id="WP_015064869.1">
    <property type="nucleotide sequence ID" value="NC_019382.1"/>
</dbReference>
<dbReference type="Proteomes" id="UP000007564">
    <property type="component" value="Chromosome"/>
</dbReference>
<dbReference type="AlphaFoldDB" id="A0A0C6PBW5"/>
<dbReference type="PANTHER" id="PTHR11941:SF54">
    <property type="entry name" value="ENOYL-COA HYDRATASE, MITOCHONDRIAL"/>
    <property type="match status" value="1"/>
</dbReference>
<dbReference type="OrthoDB" id="9775794at2"/>
<dbReference type="PANTHER" id="PTHR11941">
    <property type="entry name" value="ENOYL-COA HYDRATASE-RELATED"/>
    <property type="match status" value="1"/>
</dbReference>
<dbReference type="CDD" id="cd06558">
    <property type="entry name" value="crotonase-like"/>
    <property type="match status" value="1"/>
</dbReference>
<accession>A0A0C6PBW5</accession>
<dbReference type="KEGG" id="bbh:BN112_3715"/>
<name>A0A0C6PBW5_BORBO</name>
<gene>
    <name evidence="1" type="ORF">BN112_3715</name>
</gene>
<dbReference type="InterPro" id="IPR001753">
    <property type="entry name" value="Enoyl-CoA_hydra/iso"/>
</dbReference>
<evidence type="ECO:0000313" key="1">
    <source>
        <dbReference type="EMBL" id="CCJ55629.1"/>
    </source>
</evidence>
<sequence length="258" mass="27343">MSAAANHVRVEDAGGVRAIVLDRAAKANALCAAMLDDIRHAIERAPRDGMDLLVLRSAAPTLFCAGGDIEEFALGEQALERQGAALRELMAAMARCPLPLLAVARGKAAGAGVILLAMTDLVIAAQDLSLACPEMAFSMYPVIVQAALETKISAARARQLCLSGQALDAAAARDLGLVTDVLGLDGFETLAERRLAYYAGRRAALAIARKARLAMEPPDATVARVRALEPLMHENFRIPGVRETIQHYLAGLRARRAG</sequence>
<dbReference type="GO" id="GO:0006635">
    <property type="term" value="P:fatty acid beta-oxidation"/>
    <property type="evidence" value="ECO:0007669"/>
    <property type="project" value="TreeGrafter"/>
</dbReference>
<reference evidence="1 2" key="1">
    <citation type="journal article" date="2012" name="BMC Genomics">
        <title>Comparative genomics of the classical Bordetella subspecies: the evolution and exchange of virulence-associated diversity amongst closely related pathogens.</title>
        <authorList>
            <person name="Park J."/>
            <person name="Zhang Y."/>
            <person name="Buboltz A.M."/>
            <person name="Zhang X."/>
            <person name="Schuster S.C."/>
            <person name="Ahuja U."/>
            <person name="Liu M."/>
            <person name="Miller J.F."/>
            <person name="Sebaihia M."/>
            <person name="Bentley S.D."/>
            <person name="Parkhill J."/>
            <person name="Harvill E.T."/>
        </authorList>
    </citation>
    <scope>NUCLEOTIDE SEQUENCE [LARGE SCALE GENOMIC DNA]</scope>
    <source>
        <strain evidence="1 2">253</strain>
    </source>
</reference>
<evidence type="ECO:0000313" key="2">
    <source>
        <dbReference type="Proteomes" id="UP000007564"/>
    </source>
</evidence>
<organism evidence="1 2">
    <name type="scientific">Bordetella bronchiseptica 253</name>
    <dbReference type="NCBI Taxonomy" id="568707"/>
    <lineage>
        <taxon>Bacteria</taxon>
        <taxon>Pseudomonadati</taxon>
        <taxon>Pseudomonadota</taxon>
        <taxon>Betaproteobacteria</taxon>
        <taxon>Burkholderiales</taxon>
        <taxon>Alcaligenaceae</taxon>
        <taxon>Bordetella</taxon>
    </lineage>
</organism>
<keyword evidence="1" id="KW-0413">Isomerase</keyword>
<dbReference type="EMBL" id="HE965806">
    <property type="protein sequence ID" value="CCJ55629.1"/>
    <property type="molecule type" value="Genomic_DNA"/>
</dbReference>
<dbReference type="SUPFAM" id="SSF52096">
    <property type="entry name" value="ClpP/crotonase"/>
    <property type="match status" value="1"/>
</dbReference>
<protein>
    <submittedName>
        <fullName evidence="1">Probable enoyl-CoA hydratase/isomerase</fullName>
    </submittedName>
</protein>
<dbReference type="HOGENOM" id="CLU_009834_7_3_4"/>
<dbReference type="GO" id="GO:0016853">
    <property type="term" value="F:isomerase activity"/>
    <property type="evidence" value="ECO:0007669"/>
    <property type="project" value="UniProtKB-KW"/>
</dbReference>
<dbReference type="Pfam" id="PF00378">
    <property type="entry name" value="ECH_1"/>
    <property type="match status" value="1"/>
</dbReference>